<keyword evidence="2" id="KW-1185">Reference proteome</keyword>
<dbReference type="Proteomes" id="UP000290131">
    <property type="component" value="Segment"/>
</dbReference>
<reference evidence="1" key="1">
    <citation type="submission" date="2018-12" db="EMBL/GenBank/DDBJ databases">
        <title>Characterization of a N4-like bacteriophage infecting a coral-derived Vibrio strain.</title>
        <authorList>
            <person name="Huang S."/>
        </authorList>
    </citation>
    <scope>NUCLEOTIDE SEQUENCE [LARGE SCALE GENOMIC DNA]</scope>
</reference>
<accession>A0A3T0IIQ4</accession>
<name>A0A3T0IIQ4_9CAUD</name>
<evidence type="ECO:0000313" key="2">
    <source>
        <dbReference type="Proteomes" id="UP000290131"/>
    </source>
</evidence>
<organism evidence="1">
    <name type="scientific">Vibrio virus vB_VspP_SBP1</name>
    <dbReference type="NCBI Taxonomy" id="2500581"/>
    <lineage>
        <taxon>Viruses</taxon>
        <taxon>Duplodnaviria</taxon>
        <taxon>Heunggongvirae</taxon>
        <taxon>Uroviricota</taxon>
        <taxon>Caudoviricetes</taxon>
        <taxon>Schitoviridae</taxon>
        <taxon>Electravirus</taxon>
        <taxon>Electravirus Sbp1</taxon>
    </lineage>
</organism>
<gene>
    <name evidence="1" type="ORF">SBP1_gp110</name>
</gene>
<dbReference type="EMBL" id="MK301608">
    <property type="protein sequence ID" value="AZU99702.1"/>
    <property type="molecule type" value="Genomic_DNA"/>
</dbReference>
<protein>
    <submittedName>
        <fullName evidence="1">Uncharacterized protein</fullName>
    </submittedName>
</protein>
<evidence type="ECO:0000313" key="1">
    <source>
        <dbReference type="EMBL" id="AZU99702.1"/>
    </source>
</evidence>
<sequence length="118" mass="13740">MSKLLTSIKMGMARRRMAKHKAIDAKLCTEFTRTFEKWMPNAASAFTTNELESAVMSYLIGTRRLWCTIYMAQPQCDAWKKNFALFARYYKEWVQSEPAAIGGFHEWCMLNRVKATLI</sequence>
<proteinExistence type="predicted"/>